<name>A0A4R3NAC7_9BACI</name>
<dbReference type="AlphaFoldDB" id="A0A4R3NAC7"/>
<comment type="caution">
    <text evidence="2">The sequence shown here is derived from an EMBL/GenBank/DDBJ whole genome shotgun (WGS) entry which is preliminary data.</text>
</comment>
<keyword evidence="1" id="KW-1133">Transmembrane helix</keyword>
<evidence type="ECO:0000256" key="1">
    <source>
        <dbReference type="SAM" id="Phobius"/>
    </source>
</evidence>
<feature type="transmembrane region" description="Helical" evidence="1">
    <location>
        <begin position="44"/>
        <end position="65"/>
    </location>
</feature>
<dbReference type="Pfam" id="PF09527">
    <property type="entry name" value="ATPase_gene1"/>
    <property type="match status" value="1"/>
</dbReference>
<organism evidence="2 3">
    <name type="scientific">Melghiribacillus thermohalophilus</name>
    <dbReference type="NCBI Taxonomy" id="1324956"/>
    <lineage>
        <taxon>Bacteria</taxon>
        <taxon>Bacillati</taxon>
        <taxon>Bacillota</taxon>
        <taxon>Bacilli</taxon>
        <taxon>Bacillales</taxon>
        <taxon>Bacillaceae</taxon>
        <taxon>Melghiribacillus</taxon>
    </lineage>
</organism>
<keyword evidence="3" id="KW-1185">Reference proteome</keyword>
<accession>A0A4R3NAC7</accession>
<evidence type="ECO:0000313" key="3">
    <source>
        <dbReference type="Proteomes" id="UP000294650"/>
    </source>
</evidence>
<keyword evidence="1" id="KW-0472">Membrane</keyword>
<keyword evidence="1" id="KW-0812">Transmembrane</keyword>
<dbReference type="RefSeq" id="WP_132370761.1">
    <property type="nucleotide sequence ID" value="NZ_SMAN01000002.1"/>
</dbReference>
<proteinExistence type="predicted"/>
<dbReference type="Proteomes" id="UP000294650">
    <property type="component" value="Unassembled WGS sequence"/>
</dbReference>
<dbReference type="EMBL" id="SMAN01000002">
    <property type="protein sequence ID" value="TCT26402.1"/>
    <property type="molecule type" value="Genomic_DNA"/>
</dbReference>
<dbReference type="OrthoDB" id="282803at2"/>
<evidence type="ECO:0000313" key="2">
    <source>
        <dbReference type="EMBL" id="TCT26402.1"/>
    </source>
</evidence>
<protein>
    <submittedName>
        <fullName evidence="2">Putative F0F1-ATPase subunit (Ca2+/Mg2+ transporter)</fullName>
    </submittedName>
</protein>
<sequence length="72" mass="7533">MSDNQNPYRAIALTSGIVAQLSGSTIVGIFAGRWLDARLSTAPIFLIIGLFIGLAAGVYGTISLVKKYTGDS</sequence>
<feature type="transmembrane region" description="Helical" evidence="1">
    <location>
        <begin position="12"/>
        <end position="32"/>
    </location>
</feature>
<reference evidence="2 3" key="1">
    <citation type="submission" date="2019-03" db="EMBL/GenBank/DDBJ databases">
        <title>Genomic Encyclopedia of Type Strains, Phase IV (KMG-IV): sequencing the most valuable type-strain genomes for metagenomic binning, comparative biology and taxonomic classification.</title>
        <authorList>
            <person name="Goeker M."/>
        </authorList>
    </citation>
    <scope>NUCLEOTIDE SEQUENCE [LARGE SCALE GENOMIC DNA]</scope>
    <source>
        <strain evidence="2 3">DSM 25894</strain>
    </source>
</reference>
<gene>
    <name evidence="2" type="ORF">EDD68_102104</name>
</gene>
<dbReference type="InterPro" id="IPR032820">
    <property type="entry name" value="ATPase_put"/>
</dbReference>